<sequence>MGTVLYYSNFCENCKKIIGRLSKSSIKNDLHYVCIDKRVKKNNATYVVLENNQELLLPDTVNRVPALMILNGEFKVLFGDDILNYLKPVEQVNVAVATNFNGEPSAFNMGMGLTDVHSDNFSFLDQNDDELSAKGDGGMRQLYNYSSINNNDKIETPEENYTPDKVDENSLKNYEEARNKIK</sequence>
<evidence type="ECO:0000313" key="1">
    <source>
        <dbReference type="EMBL" id="AGM15490.1"/>
    </source>
</evidence>
<name>A0AC59EX17_9VIRU</name>
<gene>
    <name evidence="1" type="ORF">PGCG_00179</name>
</gene>
<protein>
    <submittedName>
        <fullName evidence="1">Uncharacterized protein</fullName>
    </submittedName>
</protein>
<dbReference type="EMBL" id="KC662249">
    <property type="protein sequence ID" value="AGM15490.1"/>
    <property type="molecule type" value="Genomic_DNA"/>
</dbReference>
<reference evidence="1 2" key="1">
    <citation type="journal article" date="2013" name="Proc. Natl. Acad. Sci. U.S.A.">
        <title>Genome of Phaeocystis globosa virus PgV-16T highlights the common ancestry of the largest known DNA viruses infecting eukaryotes.</title>
        <authorList>
            <person name="Santini S."/>
            <person name="Jeudy S."/>
            <person name="Bartoli J."/>
            <person name="Poirot O."/>
            <person name="Lescot M."/>
            <person name="Abergel C."/>
            <person name="Barbe V."/>
            <person name="Wommack K.E."/>
            <person name="Noordeloos A.A."/>
            <person name="Brussaard C.P."/>
            <person name="Claverie J.M."/>
        </authorList>
    </citation>
    <scope>NUCLEOTIDE SEQUENCE [LARGE SCALE GENOMIC DNA]</scope>
    <source>
        <strain evidence="1 2">16T</strain>
    </source>
</reference>
<accession>A0AC59EX17</accession>
<evidence type="ECO:0000313" key="2">
    <source>
        <dbReference type="Proteomes" id="UP000204225"/>
    </source>
</evidence>
<dbReference type="Proteomes" id="UP000204225">
    <property type="component" value="Segment"/>
</dbReference>
<proteinExistence type="predicted"/>
<keyword evidence="2" id="KW-1185">Reference proteome</keyword>
<organism evidence="1 2">
    <name type="scientific">Phaeocystis globosa virus PgV-16T</name>
    <dbReference type="NCBI Taxonomy" id="3071227"/>
    <lineage>
        <taxon>Viruses</taxon>
        <taxon>Varidnaviria</taxon>
        <taxon>Bamfordvirae</taxon>
        <taxon>Nucleocytoviricota</taxon>
        <taxon>Megaviricetes</taxon>
        <taxon>Imitervirales</taxon>
        <taxon>Mesomimiviridae</taxon>
        <taxon>Tethysvirus</taxon>
        <taxon>Tethysvirus hollandense</taxon>
    </lineage>
</organism>